<feature type="compositionally biased region" description="Polar residues" evidence="1">
    <location>
        <begin position="81"/>
        <end position="90"/>
    </location>
</feature>
<dbReference type="PANTHER" id="PTHR35324">
    <property type="entry name" value="BNAA08G03750D PROTEIN"/>
    <property type="match status" value="1"/>
</dbReference>
<dbReference type="EMBL" id="CAMAPE010000005">
    <property type="protein sequence ID" value="CAH9069421.1"/>
    <property type="molecule type" value="Genomic_DNA"/>
</dbReference>
<accession>A0A9P0YNL4</accession>
<dbReference type="Proteomes" id="UP001152484">
    <property type="component" value="Unassembled WGS sequence"/>
</dbReference>
<reference evidence="2" key="1">
    <citation type="submission" date="2022-07" db="EMBL/GenBank/DDBJ databases">
        <authorList>
            <person name="Macas J."/>
            <person name="Novak P."/>
            <person name="Neumann P."/>
        </authorList>
    </citation>
    <scope>NUCLEOTIDE SEQUENCE</scope>
</reference>
<dbReference type="OrthoDB" id="1727538at2759"/>
<keyword evidence="3" id="KW-1185">Reference proteome</keyword>
<evidence type="ECO:0000313" key="3">
    <source>
        <dbReference type="Proteomes" id="UP001152484"/>
    </source>
</evidence>
<organism evidence="2 3">
    <name type="scientific">Cuscuta europaea</name>
    <name type="common">European dodder</name>
    <dbReference type="NCBI Taxonomy" id="41803"/>
    <lineage>
        <taxon>Eukaryota</taxon>
        <taxon>Viridiplantae</taxon>
        <taxon>Streptophyta</taxon>
        <taxon>Embryophyta</taxon>
        <taxon>Tracheophyta</taxon>
        <taxon>Spermatophyta</taxon>
        <taxon>Magnoliopsida</taxon>
        <taxon>eudicotyledons</taxon>
        <taxon>Gunneridae</taxon>
        <taxon>Pentapetalae</taxon>
        <taxon>asterids</taxon>
        <taxon>lamiids</taxon>
        <taxon>Solanales</taxon>
        <taxon>Convolvulaceae</taxon>
        <taxon>Cuscuteae</taxon>
        <taxon>Cuscuta</taxon>
        <taxon>Cuscuta subgen. Cuscuta</taxon>
    </lineage>
</organism>
<dbReference type="AlphaFoldDB" id="A0A9P0YNL4"/>
<name>A0A9P0YNL4_CUSEU</name>
<gene>
    <name evidence="2" type="ORF">CEURO_LOCUS3213</name>
</gene>
<feature type="region of interest" description="Disordered" evidence="1">
    <location>
        <begin position="63"/>
        <end position="92"/>
    </location>
</feature>
<evidence type="ECO:0000256" key="1">
    <source>
        <dbReference type="SAM" id="MobiDB-lite"/>
    </source>
</evidence>
<proteinExistence type="predicted"/>
<evidence type="ECO:0000313" key="2">
    <source>
        <dbReference type="EMBL" id="CAH9069421.1"/>
    </source>
</evidence>
<dbReference type="PANTHER" id="PTHR35324:SF4">
    <property type="entry name" value="EXPRESSED PROTEIN"/>
    <property type="match status" value="1"/>
</dbReference>
<comment type="caution">
    <text evidence="2">The sequence shown here is derived from an EMBL/GenBank/DDBJ whole genome shotgun (WGS) entry which is preliminary data.</text>
</comment>
<feature type="region of interest" description="Disordered" evidence="1">
    <location>
        <begin position="1"/>
        <end position="43"/>
    </location>
</feature>
<protein>
    <submittedName>
        <fullName evidence="2">Uncharacterized protein</fullName>
    </submittedName>
</protein>
<sequence>MASEISKNRNSPSSYHPDGIAESEAAAKTSSVTSQLHLSKSSSALDRDVVLSRLRHHKRLETARRKLQAVFGKPPPPPSAGESSDTSSANEENKWLQLCDVFCSP</sequence>
<feature type="compositionally biased region" description="Polar residues" evidence="1">
    <location>
        <begin position="28"/>
        <end position="43"/>
    </location>
</feature>